<dbReference type="Pfam" id="PF00883">
    <property type="entry name" value="Peptidase_M17"/>
    <property type="match status" value="1"/>
</dbReference>
<dbReference type="CDD" id="cd00433">
    <property type="entry name" value="Peptidase_M17"/>
    <property type="match status" value="1"/>
</dbReference>
<feature type="domain" description="Cytosol aminopeptidase" evidence="6">
    <location>
        <begin position="308"/>
        <end position="315"/>
    </location>
</feature>
<dbReference type="AlphaFoldDB" id="A0A2T4YLY9"/>
<keyword evidence="5" id="KW-0464">Manganese</keyword>
<dbReference type="Proteomes" id="UP000240996">
    <property type="component" value="Unassembled WGS sequence"/>
</dbReference>
<comment type="similarity">
    <text evidence="1">Belongs to the peptidase M17 family.</text>
</comment>
<name>A0A2T4YLY9_9SPHN</name>
<evidence type="ECO:0000313" key="7">
    <source>
        <dbReference type="EMBL" id="PTM44427.1"/>
    </source>
</evidence>
<evidence type="ECO:0000256" key="1">
    <source>
        <dbReference type="ARBA" id="ARBA00009528"/>
    </source>
</evidence>
<sequence length="462" mass="48650">MTDFSSLLQPDRGQPATPIHVVRPEEFASWLGAQPPRIRTAVAAHSLTGKPGDRAVLPGDASDTWSMLLVCDEAMSSPWRIASLGASLPAGTYRLAQGDVGGAGLGWMLAQHQFDRYRKPVGKPARVLLTSEVASIEPTIRLAEATAMVRDLVNTGASDLGPAELEAAVETLAARHGATVTTTRGAALASGYPMIHAVGQAASEARAPRLIELEWGDPTHPRVALVGKGVCFDSGGLDIKPSAGMRLMKKDMGGAAHTLALAGLVMGAKLPVRLHLLIPAVENAIAGNAFRPGDVLDTRQGMTVENTNTDAEGRLVLGDALTRAVEHRPALILDFATLTGAARVALGPDLPPLFTDDEALAAELIAASHAQADPLWRMPLWNGYDDMLKSDIADLVNAPDGGFAGAITAALFLRRFVPPGIAWAHLDVFAWRPTPKPGRPKGGEAYALRAAFAMLSDRYGGP</sequence>
<dbReference type="InterPro" id="IPR048816">
    <property type="entry name" value="Peptidase_M17_N_1"/>
</dbReference>
<organism evidence="7 8">
    <name type="scientific">Sphingomonas aerolata</name>
    <dbReference type="NCBI Taxonomy" id="185951"/>
    <lineage>
        <taxon>Bacteria</taxon>
        <taxon>Pseudomonadati</taxon>
        <taxon>Pseudomonadota</taxon>
        <taxon>Alphaproteobacteria</taxon>
        <taxon>Sphingomonadales</taxon>
        <taxon>Sphingomonadaceae</taxon>
        <taxon>Sphingomonas</taxon>
    </lineage>
</organism>
<dbReference type="EMBL" id="PZZN01000003">
    <property type="protein sequence ID" value="PTM44427.1"/>
    <property type="molecule type" value="Genomic_DNA"/>
</dbReference>
<dbReference type="PROSITE" id="PS00631">
    <property type="entry name" value="CYTOSOL_AP"/>
    <property type="match status" value="1"/>
</dbReference>
<dbReference type="PANTHER" id="PTHR11963">
    <property type="entry name" value="LEUCINE AMINOPEPTIDASE-RELATED"/>
    <property type="match status" value="1"/>
</dbReference>
<protein>
    <submittedName>
        <fullName evidence="7">Leucyl aminopeptidase</fullName>
    </submittedName>
</protein>
<evidence type="ECO:0000313" key="8">
    <source>
        <dbReference type="Proteomes" id="UP000240996"/>
    </source>
</evidence>
<dbReference type="GO" id="GO:0070006">
    <property type="term" value="F:metalloaminopeptidase activity"/>
    <property type="evidence" value="ECO:0007669"/>
    <property type="project" value="InterPro"/>
</dbReference>
<keyword evidence="3" id="KW-0645">Protease</keyword>
<evidence type="ECO:0000256" key="3">
    <source>
        <dbReference type="ARBA" id="ARBA00022670"/>
    </source>
</evidence>
<dbReference type="Pfam" id="PF21337">
    <property type="entry name" value="Peptidase_M17_N_1"/>
    <property type="match status" value="1"/>
</dbReference>
<dbReference type="GO" id="GO:0006508">
    <property type="term" value="P:proteolysis"/>
    <property type="evidence" value="ECO:0007669"/>
    <property type="project" value="UniProtKB-KW"/>
</dbReference>
<comment type="caution">
    <text evidence="7">The sequence shown here is derived from an EMBL/GenBank/DDBJ whole genome shotgun (WGS) entry which is preliminary data.</text>
</comment>
<dbReference type="Gene3D" id="3.40.630.10">
    <property type="entry name" value="Zn peptidases"/>
    <property type="match status" value="1"/>
</dbReference>
<gene>
    <name evidence="7" type="ORF">C8J24_2631</name>
</gene>
<proteinExistence type="inferred from homology"/>
<dbReference type="GO" id="GO:0005737">
    <property type="term" value="C:cytoplasm"/>
    <property type="evidence" value="ECO:0007669"/>
    <property type="project" value="InterPro"/>
</dbReference>
<dbReference type="InterPro" id="IPR000819">
    <property type="entry name" value="Peptidase_M17_C"/>
</dbReference>
<evidence type="ECO:0000256" key="4">
    <source>
        <dbReference type="ARBA" id="ARBA00022801"/>
    </source>
</evidence>
<dbReference type="Gene3D" id="3.40.220.10">
    <property type="entry name" value="Leucine Aminopeptidase, subunit E, domain 1"/>
    <property type="match status" value="1"/>
</dbReference>
<dbReference type="RefSeq" id="WP_107933020.1">
    <property type="nucleotide sequence ID" value="NZ_PZZN01000003.1"/>
</dbReference>
<evidence type="ECO:0000256" key="5">
    <source>
        <dbReference type="ARBA" id="ARBA00023211"/>
    </source>
</evidence>
<keyword evidence="8" id="KW-1185">Reference proteome</keyword>
<dbReference type="PANTHER" id="PTHR11963:SF20">
    <property type="entry name" value="PEPTIDASE B"/>
    <property type="match status" value="1"/>
</dbReference>
<keyword evidence="4" id="KW-0378">Hydrolase</keyword>
<dbReference type="InterPro" id="IPR043472">
    <property type="entry name" value="Macro_dom-like"/>
</dbReference>
<evidence type="ECO:0000256" key="2">
    <source>
        <dbReference type="ARBA" id="ARBA00022438"/>
    </source>
</evidence>
<dbReference type="PRINTS" id="PR00481">
    <property type="entry name" value="LAMNOPPTDASE"/>
</dbReference>
<accession>A0A2T4YLY9</accession>
<dbReference type="SUPFAM" id="SSF53187">
    <property type="entry name" value="Zn-dependent exopeptidases"/>
    <property type="match status" value="1"/>
</dbReference>
<keyword evidence="2 7" id="KW-0031">Aminopeptidase</keyword>
<dbReference type="GO" id="GO:0030145">
    <property type="term" value="F:manganese ion binding"/>
    <property type="evidence" value="ECO:0007669"/>
    <property type="project" value="InterPro"/>
</dbReference>
<evidence type="ECO:0000259" key="6">
    <source>
        <dbReference type="PROSITE" id="PS00631"/>
    </source>
</evidence>
<reference evidence="7 8" key="1">
    <citation type="submission" date="2018-04" db="EMBL/GenBank/DDBJ databases">
        <title>Genomic Encyclopedia of Type Strains, Phase III (KMG-III): the genomes of soil and plant-associated and newly described type strains.</title>
        <authorList>
            <person name="Whitman W."/>
        </authorList>
    </citation>
    <scope>NUCLEOTIDE SEQUENCE [LARGE SCALE GENOMIC DNA]</scope>
    <source>
        <strain evidence="7 8">NW12</strain>
    </source>
</reference>
<dbReference type="InterPro" id="IPR011356">
    <property type="entry name" value="Leucine_aapep/pepB"/>
</dbReference>